<evidence type="ECO:0000256" key="1">
    <source>
        <dbReference type="ARBA" id="ARBA00001033"/>
    </source>
</evidence>
<dbReference type="SUPFAM" id="SSF56655">
    <property type="entry name" value="Carbohydrate phosphatase"/>
    <property type="match status" value="1"/>
</dbReference>
<evidence type="ECO:0000313" key="6">
    <source>
        <dbReference type="EMBL" id="RBO89362.1"/>
    </source>
</evidence>
<reference evidence="6 7" key="1">
    <citation type="submission" date="2018-06" db="EMBL/GenBank/DDBJ databases">
        <title>Genomic Encyclopedia of Type Strains, Phase IV (KMG-IV): sequencing the most valuable type-strain genomes for metagenomic binning, comparative biology and taxonomic classification.</title>
        <authorList>
            <person name="Goeker M."/>
        </authorList>
    </citation>
    <scope>NUCLEOTIDE SEQUENCE [LARGE SCALE GENOMIC DNA]</scope>
    <source>
        <strain evidence="6 7">DSM 44599</strain>
    </source>
</reference>
<comment type="cofactor">
    <cofactor evidence="5">
        <name>Mg(2+)</name>
        <dbReference type="ChEBI" id="CHEBI:18420"/>
    </cofactor>
</comment>
<keyword evidence="4 5" id="KW-0460">Magnesium</keyword>
<dbReference type="EC" id="3.1.3.25" evidence="2"/>
<dbReference type="PANTHER" id="PTHR20854">
    <property type="entry name" value="INOSITOL MONOPHOSPHATASE"/>
    <property type="match status" value="1"/>
</dbReference>
<evidence type="ECO:0000256" key="5">
    <source>
        <dbReference type="PIRSR" id="PIRSR600760-2"/>
    </source>
</evidence>
<comment type="catalytic activity">
    <reaction evidence="1">
        <text>a myo-inositol phosphate + H2O = myo-inositol + phosphate</text>
        <dbReference type="Rhea" id="RHEA:24056"/>
        <dbReference type="ChEBI" id="CHEBI:15377"/>
        <dbReference type="ChEBI" id="CHEBI:17268"/>
        <dbReference type="ChEBI" id="CHEBI:43474"/>
        <dbReference type="ChEBI" id="CHEBI:84139"/>
        <dbReference type="EC" id="3.1.3.25"/>
    </reaction>
</comment>
<dbReference type="GO" id="GO:0007165">
    <property type="term" value="P:signal transduction"/>
    <property type="evidence" value="ECO:0007669"/>
    <property type="project" value="TreeGrafter"/>
</dbReference>
<keyword evidence="7" id="KW-1185">Reference proteome</keyword>
<dbReference type="GO" id="GO:0008934">
    <property type="term" value="F:inositol monophosphate 1-phosphatase activity"/>
    <property type="evidence" value="ECO:0007669"/>
    <property type="project" value="TreeGrafter"/>
</dbReference>
<dbReference type="STRING" id="1210090.GCA_001613185_06616"/>
<dbReference type="GO" id="GO:0006020">
    <property type="term" value="P:inositol metabolic process"/>
    <property type="evidence" value="ECO:0007669"/>
    <property type="project" value="TreeGrafter"/>
</dbReference>
<dbReference type="EMBL" id="QNRE01000007">
    <property type="protein sequence ID" value="RBO89362.1"/>
    <property type="molecule type" value="Genomic_DNA"/>
</dbReference>
<evidence type="ECO:0000256" key="2">
    <source>
        <dbReference type="ARBA" id="ARBA00013106"/>
    </source>
</evidence>
<dbReference type="PANTHER" id="PTHR20854:SF4">
    <property type="entry name" value="INOSITOL-1-MONOPHOSPHATASE-RELATED"/>
    <property type="match status" value="1"/>
</dbReference>
<evidence type="ECO:0000256" key="4">
    <source>
        <dbReference type="ARBA" id="ARBA00022842"/>
    </source>
</evidence>
<gene>
    <name evidence="6" type="ORF">DFR74_10739</name>
</gene>
<dbReference type="PROSITE" id="PS00630">
    <property type="entry name" value="IMP_2"/>
    <property type="match status" value="1"/>
</dbReference>
<dbReference type="Pfam" id="PF00459">
    <property type="entry name" value="Inositol_P"/>
    <property type="match status" value="1"/>
</dbReference>
<dbReference type="GO" id="GO:0046854">
    <property type="term" value="P:phosphatidylinositol phosphate biosynthetic process"/>
    <property type="evidence" value="ECO:0007669"/>
    <property type="project" value="InterPro"/>
</dbReference>
<name>A0A366DH07_9NOCA</name>
<organism evidence="6 7">
    <name type="scientific">Nocardia puris</name>
    <dbReference type="NCBI Taxonomy" id="208602"/>
    <lineage>
        <taxon>Bacteria</taxon>
        <taxon>Bacillati</taxon>
        <taxon>Actinomycetota</taxon>
        <taxon>Actinomycetes</taxon>
        <taxon>Mycobacteriales</taxon>
        <taxon>Nocardiaceae</taxon>
        <taxon>Nocardia</taxon>
    </lineage>
</organism>
<dbReference type="Proteomes" id="UP000252586">
    <property type="component" value="Unassembled WGS sequence"/>
</dbReference>
<feature type="binding site" evidence="5">
    <location>
        <position position="29"/>
    </location>
    <ligand>
        <name>Mg(2+)</name>
        <dbReference type="ChEBI" id="CHEBI:18420"/>
        <label>1</label>
        <note>catalytic</note>
    </ligand>
</feature>
<keyword evidence="3 5" id="KW-0479">Metal-binding</keyword>
<dbReference type="AlphaFoldDB" id="A0A366DH07"/>
<dbReference type="InterPro" id="IPR000760">
    <property type="entry name" value="Inositol_monophosphatase-like"/>
</dbReference>
<evidence type="ECO:0000256" key="3">
    <source>
        <dbReference type="ARBA" id="ARBA00022723"/>
    </source>
</evidence>
<sequence>MFGSAAFDLVCVADGRTDGCVILSNNPWDIAAGTVIVRESGGVVLDSDGSTHDIGSRHTIAGNGLTAKELVALVGLAQRESTQ</sequence>
<protein>
    <recommendedName>
        <fullName evidence="2">inositol-phosphate phosphatase</fullName>
        <ecNumber evidence="2">3.1.3.25</ecNumber>
    </recommendedName>
</protein>
<proteinExistence type="predicted"/>
<dbReference type="InterPro" id="IPR020550">
    <property type="entry name" value="Inositol_monophosphatase_CS"/>
</dbReference>
<accession>A0A366DH07</accession>
<dbReference type="Gene3D" id="3.40.190.80">
    <property type="match status" value="1"/>
</dbReference>
<evidence type="ECO:0000313" key="7">
    <source>
        <dbReference type="Proteomes" id="UP000252586"/>
    </source>
</evidence>
<comment type="caution">
    <text evidence="6">The sequence shown here is derived from an EMBL/GenBank/DDBJ whole genome shotgun (WGS) entry which is preliminary data.</text>
</comment>
<dbReference type="GO" id="GO:0046872">
    <property type="term" value="F:metal ion binding"/>
    <property type="evidence" value="ECO:0007669"/>
    <property type="project" value="UniProtKB-KW"/>
</dbReference>